<protein>
    <submittedName>
        <fullName evidence="1">Uncharacterized protein</fullName>
    </submittedName>
</protein>
<dbReference type="RefSeq" id="WP_088462900.1">
    <property type="nucleotide sequence ID" value="NZ_NIRR01000002.1"/>
</dbReference>
<dbReference type="EMBL" id="NIRR01000002">
    <property type="protein sequence ID" value="OWP64678.1"/>
    <property type="molecule type" value="Genomic_DNA"/>
</dbReference>
<sequence>MSISTPAGVSTASLVLWAGLQPGHSCILVYRAPGTSAEFSVRAVVQGLRRRGLVDYVCLAPGCELRLDWLVAVNGQRREN</sequence>
<evidence type="ECO:0000313" key="1">
    <source>
        <dbReference type="EMBL" id="OWP64678.1"/>
    </source>
</evidence>
<name>A0A246FPL5_9BACT</name>
<gene>
    <name evidence="1" type="ORF">CDA63_02650</name>
</gene>
<organism evidence="1 2">
    <name type="scientific">Hymenobacter amundsenii</name>
    <dbReference type="NCBI Taxonomy" id="2006685"/>
    <lineage>
        <taxon>Bacteria</taxon>
        <taxon>Pseudomonadati</taxon>
        <taxon>Bacteroidota</taxon>
        <taxon>Cytophagia</taxon>
        <taxon>Cytophagales</taxon>
        <taxon>Hymenobacteraceae</taxon>
        <taxon>Hymenobacter</taxon>
    </lineage>
</organism>
<comment type="caution">
    <text evidence="1">The sequence shown here is derived from an EMBL/GenBank/DDBJ whole genome shotgun (WGS) entry which is preliminary data.</text>
</comment>
<dbReference type="AlphaFoldDB" id="A0A246FPL5"/>
<keyword evidence="2" id="KW-1185">Reference proteome</keyword>
<dbReference type="Proteomes" id="UP000197277">
    <property type="component" value="Unassembled WGS sequence"/>
</dbReference>
<proteinExistence type="predicted"/>
<dbReference type="OrthoDB" id="885742at2"/>
<reference evidence="1 2" key="1">
    <citation type="submission" date="2017-06" db="EMBL/GenBank/DDBJ databases">
        <title>Hymenobacter amundsenii sp. nov. isolated from regoliths in Antarctica.</title>
        <authorList>
            <person name="Sedlacek I."/>
            <person name="Kralova S."/>
            <person name="Pantucek R."/>
            <person name="Svec P."/>
            <person name="Holochova P."/>
            <person name="Stankova E."/>
            <person name="Vrbovska V."/>
            <person name="Busse H.-J."/>
        </authorList>
    </citation>
    <scope>NUCLEOTIDE SEQUENCE [LARGE SCALE GENOMIC DNA]</scope>
    <source>
        <strain evidence="1 2">CCM 8682</strain>
    </source>
</reference>
<evidence type="ECO:0000313" key="2">
    <source>
        <dbReference type="Proteomes" id="UP000197277"/>
    </source>
</evidence>
<accession>A0A246FPL5</accession>